<protein>
    <submittedName>
        <fullName evidence="8">Putative membrane protein</fullName>
    </submittedName>
</protein>
<evidence type="ECO:0000256" key="2">
    <source>
        <dbReference type="ARBA" id="ARBA00022475"/>
    </source>
</evidence>
<reference evidence="8 9" key="1">
    <citation type="submission" date="2020-08" db="EMBL/GenBank/DDBJ databases">
        <title>Genomic Encyclopedia of Type Strains, Phase IV (KMG-IV): sequencing the most valuable type-strain genomes for metagenomic binning, comparative biology and taxonomic classification.</title>
        <authorList>
            <person name="Goeker M."/>
        </authorList>
    </citation>
    <scope>NUCLEOTIDE SEQUENCE [LARGE SCALE GENOMIC DNA]</scope>
    <source>
        <strain evidence="8 9">DSM 25966</strain>
    </source>
</reference>
<evidence type="ECO:0000256" key="4">
    <source>
        <dbReference type="ARBA" id="ARBA00022989"/>
    </source>
</evidence>
<keyword evidence="4 6" id="KW-1133">Transmembrane helix</keyword>
<dbReference type="InterPro" id="IPR052053">
    <property type="entry name" value="IM_YidH-like"/>
</dbReference>
<evidence type="ECO:0000313" key="8">
    <source>
        <dbReference type="EMBL" id="MBB3933711.1"/>
    </source>
</evidence>
<feature type="domain" description="DUF202" evidence="7">
    <location>
        <begin position="25"/>
        <end position="100"/>
    </location>
</feature>
<evidence type="ECO:0000256" key="1">
    <source>
        <dbReference type="ARBA" id="ARBA00004651"/>
    </source>
</evidence>
<evidence type="ECO:0000259" key="7">
    <source>
        <dbReference type="Pfam" id="PF02656"/>
    </source>
</evidence>
<dbReference type="PANTHER" id="PTHR34187:SF2">
    <property type="entry name" value="DUF202 DOMAIN-CONTAINING PROTEIN"/>
    <property type="match status" value="1"/>
</dbReference>
<dbReference type="Pfam" id="PF02656">
    <property type="entry name" value="DUF202"/>
    <property type="match status" value="1"/>
</dbReference>
<keyword evidence="2" id="KW-1003">Cell membrane</keyword>
<keyword evidence="9" id="KW-1185">Reference proteome</keyword>
<evidence type="ECO:0000256" key="3">
    <source>
        <dbReference type="ARBA" id="ARBA00022692"/>
    </source>
</evidence>
<dbReference type="AlphaFoldDB" id="A0A840AY39"/>
<accession>A0A840AY39</accession>
<feature type="transmembrane region" description="Helical" evidence="6">
    <location>
        <begin position="122"/>
        <end position="142"/>
    </location>
</feature>
<name>A0A840AY39_9HYPH</name>
<evidence type="ECO:0000256" key="6">
    <source>
        <dbReference type="SAM" id="Phobius"/>
    </source>
</evidence>
<feature type="transmembrane region" description="Helical" evidence="6">
    <location>
        <begin position="75"/>
        <end position="93"/>
    </location>
</feature>
<comment type="subcellular location">
    <subcellularLocation>
        <location evidence="1">Cell membrane</location>
        <topology evidence="1">Multi-pass membrane protein</topology>
    </subcellularLocation>
</comment>
<dbReference type="RefSeq" id="WP_183401368.1">
    <property type="nucleotide sequence ID" value="NZ_JACIDS010000007.1"/>
</dbReference>
<sequence length="149" mass="16452">MTELPEPNPRFDASPSVSNHFAWLRSVLALERTMMAWLRTAASLISFGFAIVQFFARFGHMPGVHEAHIPRAPEYLGLALIGCGVLALLASLWRYHWTRRYLSQGPFAPIAGTRTDELRSPVVWLAILLAGVGVFAFVSVLLDLVPAGH</sequence>
<organism evidence="8 9">
    <name type="scientific">Kaistia hirudinis</name>
    <dbReference type="NCBI Taxonomy" id="1293440"/>
    <lineage>
        <taxon>Bacteria</taxon>
        <taxon>Pseudomonadati</taxon>
        <taxon>Pseudomonadota</taxon>
        <taxon>Alphaproteobacteria</taxon>
        <taxon>Hyphomicrobiales</taxon>
        <taxon>Kaistiaceae</taxon>
        <taxon>Kaistia</taxon>
    </lineage>
</organism>
<dbReference type="Proteomes" id="UP000553963">
    <property type="component" value="Unassembled WGS sequence"/>
</dbReference>
<comment type="caution">
    <text evidence="8">The sequence shown here is derived from an EMBL/GenBank/DDBJ whole genome shotgun (WGS) entry which is preliminary data.</text>
</comment>
<evidence type="ECO:0000256" key="5">
    <source>
        <dbReference type="ARBA" id="ARBA00023136"/>
    </source>
</evidence>
<dbReference type="InterPro" id="IPR003807">
    <property type="entry name" value="DUF202"/>
</dbReference>
<proteinExistence type="predicted"/>
<dbReference type="EMBL" id="JACIDS010000007">
    <property type="protein sequence ID" value="MBB3933711.1"/>
    <property type="molecule type" value="Genomic_DNA"/>
</dbReference>
<keyword evidence="3 6" id="KW-0812">Transmembrane</keyword>
<evidence type="ECO:0000313" key="9">
    <source>
        <dbReference type="Proteomes" id="UP000553963"/>
    </source>
</evidence>
<dbReference type="PANTHER" id="PTHR34187">
    <property type="entry name" value="FGR18P"/>
    <property type="match status" value="1"/>
</dbReference>
<keyword evidence="5 6" id="KW-0472">Membrane</keyword>
<gene>
    <name evidence="8" type="ORF">GGR25_004789</name>
</gene>
<feature type="transmembrane region" description="Helical" evidence="6">
    <location>
        <begin position="36"/>
        <end position="55"/>
    </location>
</feature>
<dbReference type="GO" id="GO:0005886">
    <property type="term" value="C:plasma membrane"/>
    <property type="evidence" value="ECO:0007669"/>
    <property type="project" value="UniProtKB-SubCell"/>
</dbReference>